<dbReference type="Gene3D" id="1.10.630.10">
    <property type="entry name" value="Cytochrome P450"/>
    <property type="match status" value="1"/>
</dbReference>
<dbReference type="GO" id="GO:0004497">
    <property type="term" value="F:monooxygenase activity"/>
    <property type="evidence" value="ECO:0007669"/>
    <property type="project" value="UniProtKB-KW"/>
</dbReference>
<reference evidence="9" key="1">
    <citation type="journal article" date="2010" name="Science">
        <title>Plasticity of animal genome architecture unmasked by rapid evolution of a pelagic tunicate.</title>
        <authorList>
            <person name="Denoeud F."/>
            <person name="Henriet S."/>
            <person name="Mungpakdee S."/>
            <person name="Aury J.M."/>
            <person name="Da Silva C."/>
            <person name="Brinkmann H."/>
            <person name="Mikhaleva J."/>
            <person name="Olsen L.C."/>
            <person name="Jubin C."/>
            <person name="Canestro C."/>
            <person name="Bouquet J.M."/>
            <person name="Danks G."/>
            <person name="Poulain J."/>
            <person name="Campsteijn C."/>
            <person name="Adamski M."/>
            <person name="Cross I."/>
            <person name="Yadetie F."/>
            <person name="Muffato M."/>
            <person name="Louis A."/>
            <person name="Butcher S."/>
            <person name="Tsagkogeorga G."/>
            <person name="Konrad A."/>
            <person name="Singh S."/>
            <person name="Jensen M.F."/>
            <person name="Cong E.H."/>
            <person name="Eikeseth-Otteraa H."/>
            <person name="Noel B."/>
            <person name="Anthouard V."/>
            <person name="Porcel B.M."/>
            <person name="Kachouri-Lafond R."/>
            <person name="Nishino A."/>
            <person name="Ugolini M."/>
            <person name="Chourrout P."/>
            <person name="Nishida H."/>
            <person name="Aasland R."/>
            <person name="Huzurbazar S."/>
            <person name="Westhof E."/>
            <person name="Delsuc F."/>
            <person name="Lehrach H."/>
            <person name="Reinhardt R."/>
            <person name="Weissenbach J."/>
            <person name="Roy S.W."/>
            <person name="Artiguenave F."/>
            <person name="Postlethwait J.H."/>
            <person name="Manak J.R."/>
            <person name="Thompson E.M."/>
            <person name="Jaillon O."/>
            <person name="Du Pasquier L."/>
            <person name="Boudinot P."/>
            <person name="Liberles D.A."/>
            <person name="Volff J.N."/>
            <person name="Philippe H."/>
            <person name="Lenhard B."/>
            <person name="Roest Crollius H."/>
            <person name="Wincker P."/>
            <person name="Chourrout D."/>
        </authorList>
    </citation>
    <scope>NUCLEOTIDE SEQUENCE [LARGE SCALE GENOMIC DNA]</scope>
</reference>
<dbReference type="InterPro" id="IPR002401">
    <property type="entry name" value="Cyt_P450_E_grp-I"/>
</dbReference>
<accession>E4Y4D4</accession>
<dbReference type="Proteomes" id="UP000011014">
    <property type="component" value="Unassembled WGS sequence"/>
</dbReference>
<feature type="binding site" description="axial binding residue" evidence="7">
    <location>
        <position position="204"/>
    </location>
    <ligand>
        <name>heme</name>
        <dbReference type="ChEBI" id="CHEBI:30413"/>
    </ligand>
    <ligandPart>
        <name>Fe</name>
        <dbReference type="ChEBI" id="CHEBI:18248"/>
    </ligandPart>
</feature>
<evidence type="ECO:0000256" key="3">
    <source>
        <dbReference type="ARBA" id="ARBA00022723"/>
    </source>
</evidence>
<dbReference type="PRINTS" id="PR00385">
    <property type="entry name" value="P450"/>
</dbReference>
<name>E4Y4D4_OIKDI</name>
<evidence type="ECO:0000256" key="8">
    <source>
        <dbReference type="RuleBase" id="RU000461"/>
    </source>
</evidence>
<dbReference type="SUPFAM" id="SSF48264">
    <property type="entry name" value="Cytochrome P450"/>
    <property type="match status" value="1"/>
</dbReference>
<dbReference type="Pfam" id="PF00067">
    <property type="entry name" value="p450"/>
    <property type="match status" value="1"/>
</dbReference>
<evidence type="ECO:0000313" key="9">
    <source>
        <dbReference type="EMBL" id="CBY30532.1"/>
    </source>
</evidence>
<dbReference type="InterPro" id="IPR001128">
    <property type="entry name" value="Cyt_P450"/>
</dbReference>
<keyword evidence="3 7" id="KW-0479">Metal-binding</keyword>
<protein>
    <submittedName>
        <fullName evidence="9">Uncharacterized protein</fullName>
    </submittedName>
</protein>
<dbReference type="GO" id="GO:0005506">
    <property type="term" value="F:iron ion binding"/>
    <property type="evidence" value="ECO:0007669"/>
    <property type="project" value="InterPro"/>
</dbReference>
<organism evidence="9">
    <name type="scientific">Oikopleura dioica</name>
    <name type="common">Tunicate</name>
    <dbReference type="NCBI Taxonomy" id="34765"/>
    <lineage>
        <taxon>Eukaryota</taxon>
        <taxon>Metazoa</taxon>
        <taxon>Chordata</taxon>
        <taxon>Tunicata</taxon>
        <taxon>Appendicularia</taxon>
        <taxon>Copelata</taxon>
        <taxon>Oikopleuridae</taxon>
        <taxon>Oikopleura</taxon>
    </lineage>
</organism>
<dbReference type="PANTHER" id="PTHR24303:SF31">
    <property type="entry name" value="CYTOCHROME P450 307A1-RELATED"/>
    <property type="match status" value="1"/>
</dbReference>
<proteinExistence type="inferred from homology"/>
<dbReference type="GO" id="GO:0020037">
    <property type="term" value="F:heme binding"/>
    <property type="evidence" value="ECO:0007669"/>
    <property type="project" value="InterPro"/>
</dbReference>
<evidence type="ECO:0000256" key="2">
    <source>
        <dbReference type="ARBA" id="ARBA00010617"/>
    </source>
</evidence>
<evidence type="ECO:0000256" key="1">
    <source>
        <dbReference type="ARBA" id="ARBA00001971"/>
    </source>
</evidence>
<dbReference type="EMBL" id="FN654277">
    <property type="protein sequence ID" value="CBY30532.1"/>
    <property type="molecule type" value="Genomic_DNA"/>
</dbReference>
<dbReference type="PRINTS" id="PR00463">
    <property type="entry name" value="EP450I"/>
</dbReference>
<evidence type="ECO:0000256" key="6">
    <source>
        <dbReference type="ARBA" id="ARBA00023033"/>
    </source>
</evidence>
<dbReference type="AlphaFoldDB" id="E4Y4D4"/>
<dbReference type="GO" id="GO:0016705">
    <property type="term" value="F:oxidoreductase activity, acting on paired donors, with incorporation or reduction of molecular oxygen"/>
    <property type="evidence" value="ECO:0007669"/>
    <property type="project" value="InterPro"/>
</dbReference>
<dbReference type="PROSITE" id="PS00086">
    <property type="entry name" value="CYTOCHROME_P450"/>
    <property type="match status" value="1"/>
</dbReference>
<comment type="cofactor">
    <cofactor evidence="1 7">
        <name>heme</name>
        <dbReference type="ChEBI" id="CHEBI:30413"/>
    </cofactor>
</comment>
<sequence>MALLQMSWNILPRWICRSDFYNRLWEKTSYRKDIDAQNPRNYLETILIDADQDPRWGYFTVASTIAAIFLGASDTLSVTMTWLVLVLADNPEVQKKMLEEISAAREIDADLKKENCPFIRSVLLESQRLNPVGDTLPHITTDDVQLKDCFIPKGSQLFASLTAIMHDPKNFVEPGKFIPDRFIKNGVFVNNPKVCGFSVGLRDCIGKTLAQDEYFAFATTIVENFKINRIAGNMEVDNADTLRLPKENIRLQFVRRQ</sequence>
<dbReference type="InterPro" id="IPR017972">
    <property type="entry name" value="Cyt_P450_CS"/>
</dbReference>
<dbReference type="InterPro" id="IPR036396">
    <property type="entry name" value="Cyt_P450_sf"/>
</dbReference>
<keyword evidence="5 7" id="KW-0408">Iron</keyword>
<keyword evidence="4 8" id="KW-0560">Oxidoreductase</keyword>
<evidence type="ECO:0000256" key="4">
    <source>
        <dbReference type="ARBA" id="ARBA00023002"/>
    </source>
</evidence>
<keyword evidence="7 8" id="KW-0349">Heme</keyword>
<gene>
    <name evidence="9" type="ORF">GSOID_T00018404001</name>
</gene>
<evidence type="ECO:0000256" key="5">
    <source>
        <dbReference type="ARBA" id="ARBA00023004"/>
    </source>
</evidence>
<evidence type="ECO:0000256" key="7">
    <source>
        <dbReference type="PIRSR" id="PIRSR602401-1"/>
    </source>
</evidence>
<keyword evidence="6 8" id="KW-0503">Monooxygenase</keyword>
<comment type="similarity">
    <text evidence="2 8">Belongs to the cytochrome P450 family.</text>
</comment>
<dbReference type="PANTHER" id="PTHR24303">
    <property type="entry name" value="HEME-BINDING MONOOXYGENASE FAMILY"/>
    <property type="match status" value="1"/>
</dbReference>